<dbReference type="GO" id="GO:0005737">
    <property type="term" value="C:cytoplasm"/>
    <property type="evidence" value="ECO:0007669"/>
    <property type="project" value="TreeGrafter"/>
</dbReference>
<dbReference type="InterPro" id="IPR039722">
    <property type="entry name" value="Upf3"/>
</dbReference>
<dbReference type="EMBL" id="JAXIOK010000024">
    <property type="protein sequence ID" value="KAK4741063.1"/>
    <property type="molecule type" value="Genomic_DNA"/>
</dbReference>
<comment type="subcellular location">
    <subcellularLocation>
        <location evidence="1">Nucleus</location>
    </subcellularLocation>
</comment>
<dbReference type="GO" id="GO:0045727">
    <property type="term" value="P:positive regulation of translation"/>
    <property type="evidence" value="ECO:0007669"/>
    <property type="project" value="TreeGrafter"/>
</dbReference>
<keyword evidence="3" id="KW-0866">Nonsense-mediated mRNA decay</keyword>
<organism evidence="7 8">
    <name type="scientific">Trapa incisa</name>
    <dbReference type="NCBI Taxonomy" id="236973"/>
    <lineage>
        <taxon>Eukaryota</taxon>
        <taxon>Viridiplantae</taxon>
        <taxon>Streptophyta</taxon>
        <taxon>Embryophyta</taxon>
        <taxon>Tracheophyta</taxon>
        <taxon>Spermatophyta</taxon>
        <taxon>Magnoliopsida</taxon>
        <taxon>eudicotyledons</taxon>
        <taxon>Gunneridae</taxon>
        <taxon>Pentapetalae</taxon>
        <taxon>rosids</taxon>
        <taxon>malvids</taxon>
        <taxon>Myrtales</taxon>
        <taxon>Lythraceae</taxon>
        <taxon>Trapa</taxon>
    </lineage>
</organism>
<dbReference type="InterPro" id="IPR012677">
    <property type="entry name" value="Nucleotide-bd_a/b_plait_sf"/>
</dbReference>
<feature type="compositionally biased region" description="Basic and acidic residues" evidence="5">
    <location>
        <begin position="209"/>
        <end position="238"/>
    </location>
</feature>
<keyword evidence="8" id="KW-1185">Reference proteome</keyword>
<dbReference type="Pfam" id="PF03467">
    <property type="entry name" value="Smg4_UPF3"/>
    <property type="match status" value="1"/>
</dbReference>
<dbReference type="Gene3D" id="3.30.70.330">
    <property type="match status" value="1"/>
</dbReference>
<dbReference type="PANTHER" id="PTHR13112">
    <property type="entry name" value="UPF3 REGULATOR OF NONSENSE TRANSCRIPTS-LIKE PROTEIN"/>
    <property type="match status" value="1"/>
</dbReference>
<dbReference type="SUPFAM" id="SSF54928">
    <property type="entry name" value="RNA-binding domain, RBD"/>
    <property type="match status" value="1"/>
</dbReference>
<keyword evidence="4" id="KW-0539">Nucleus</keyword>
<dbReference type="CDD" id="cd12455">
    <property type="entry name" value="RRM_like_Smg4_UPF3"/>
    <property type="match status" value="1"/>
</dbReference>
<dbReference type="InterPro" id="IPR005120">
    <property type="entry name" value="UPF3_dom"/>
</dbReference>
<reference evidence="7 8" key="1">
    <citation type="journal article" date="2023" name="Hortic Res">
        <title>Pangenome of water caltrop reveals structural variations and asymmetric subgenome divergence after allopolyploidization.</title>
        <authorList>
            <person name="Zhang X."/>
            <person name="Chen Y."/>
            <person name="Wang L."/>
            <person name="Yuan Y."/>
            <person name="Fang M."/>
            <person name="Shi L."/>
            <person name="Lu R."/>
            <person name="Comes H.P."/>
            <person name="Ma Y."/>
            <person name="Chen Y."/>
            <person name="Huang G."/>
            <person name="Zhou Y."/>
            <person name="Zheng Z."/>
            <person name="Qiu Y."/>
        </authorList>
    </citation>
    <scope>NUCLEOTIDE SEQUENCE [LARGE SCALE GENOMIC DNA]</scope>
    <source>
        <tissue evidence="7">Roots</tissue>
    </source>
</reference>
<dbReference type="Proteomes" id="UP001345219">
    <property type="component" value="Chromosome 19"/>
</dbReference>
<evidence type="ECO:0000256" key="2">
    <source>
        <dbReference type="ARBA" id="ARBA00005991"/>
    </source>
</evidence>
<accession>A0AAN7GK74</accession>
<feature type="region of interest" description="Disordered" evidence="5">
    <location>
        <begin position="204"/>
        <end position="238"/>
    </location>
</feature>
<comment type="caution">
    <text evidence="7">The sequence shown here is derived from an EMBL/GenBank/DDBJ whole genome shotgun (WGS) entry which is preliminary data.</text>
</comment>
<name>A0AAN7GK74_9MYRT</name>
<proteinExistence type="inferred from homology"/>
<evidence type="ECO:0000256" key="1">
    <source>
        <dbReference type="ARBA" id="ARBA00004123"/>
    </source>
</evidence>
<evidence type="ECO:0000256" key="5">
    <source>
        <dbReference type="SAM" id="MobiDB-lite"/>
    </source>
</evidence>
<comment type="similarity">
    <text evidence="2">Belongs to the RENT3 family.</text>
</comment>
<protein>
    <recommendedName>
        <fullName evidence="6">UPF3 domain-containing protein</fullName>
    </recommendedName>
</protein>
<evidence type="ECO:0000256" key="4">
    <source>
        <dbReference type="ARBA" id="ARBA00023242"/>
    </source>
</evidence>
<dbReference type="InterPro" id="IPR035979">
    <property type="entry name" value="RBD_domain_sf"/>
</dbReference>
<evidence type="ECO:0000313" key="8">
    <source>
        <dbReference type="Proteomes" id="UP001345219"/>
    </source>
</evidence>
<gene>
    <name evidence="7" type="ORF">SAY87_024651</name>
</gene>
<dbReference type="GO" id="GO:0005730">
    <property type="term" value="C:nucleolus"/>
    <property type="evidence" value="ECO:0007669"/>
    <property type="project" value="TreeGrafter"/>
</dbReference>
<evidence type="ECO:0000256" key="3">
    <source>
        <dbReference type="ARBA" id="ARBA00023161"/>
    </source>
</evidence>
<dbReference type="PANTHER" id="PTHR13112:SF5">
    <property type="entry name" value="REGULATOR OF NONSENSE TRANSCRIPTS UPF3"/>
    <property type="match status" value="1"/>
</dbReference>
<dbReference type="GO" id="GO:0003729">
    <property type="term" value="F:mRNA binding"/>
    <property type="evidence" value="ECO:0007669"/>
    <property type="project" value="TreeGrafter"/>
</dbReference>
<evidence type="ECO:0000313" key="7">
    <source>
        <dbReference type="EMBL" id="KAK4741063.1"/>
    </source>
</evidence>
<feature type="domain" description="UPF3" evidence="6">
    <location>
        <begin position="12"/>
        <end position="169"/>
    </location>
</feature>
<dbReference type="AlphaFoldDB" id="A0AAN7GK74"/>
<sequence length="456" mass="51808">MKRNKIVEARTRSKVVVRHLPPCLRQSDLFSLIDPLFADRYCWTSFRSGKISSWKGQRCSRAYIDFKRPEDVLDFAGFFDGHSFFTEKGGQFQAIVEYAPSQQVPMPCPRDGREGTIYTDPDYLEFIKLIAKPVEKLQKHVVQLEAIEVEQTEEVHVVTPLMEFVRQKRNANGIKDVPVVRKTSRKTRKISRIRCGSCMTKHVQAKKKISPEDNKKDADGKHKTESGKGEKILLPKGKGVEVPENLHKSREKLIKSILSSNEAHSSSTCVLPKKTNPRILDIRKQLHLDTDLKSSVTCHALEYVEKNANKQSVSKELCATGNHGEKPAANEQVIGVRSRSRTGENGPKRYFGLCETCHNINNKHYRREGNDVTNNSYVKSSKKAVNEVYTISISLCGITFQARTLYPLIGCLFNILYCDCRERFGFRSHLLILENEVVSSCAEKKLPRIISKCCTC</sequence>
<evidence type="ECO:0000259" key="6">
    <source>
        <dbReference type="Pfam" id="PF03467"/>
    </source>
</evidence>
<dbReference type="GO" id="GO:0000184">
    <property type="term" value="P:nuclear-transcribed mRNA catabolic process, nonsense-mediated decay"/>
    <property type="evidence" value="ECO:0007669"/>
    <property type="project" value="UniProtKB-KW"/>
</dbReference>